<proteinExistence type="predicted"/>
<keyword evidence="2" id="KW-0946">Virion</keyword>
<feature type="compositionally biased region" description="Polar residues" evidence="3">
    <location>
        <begin position="107"/>
        <end position="116"/>
    </location>
</feature>
<feature type="region of interest" description="Disordered" evidence="3">
    <location>
        <begin position="93"/>
        <end position="116"/>
    </location>
</feature>
<dbReference type="AlphaFoldDB" id="A0A0F9A9C6"/>
<protein>
    <recommendedName>
        <fullName evidence="4">Phage capsid-like C-terminal domain-containing protein</fullName>
    </recommendedName>
</protein>
<dbReference type="GO" id="GO:0044423">
    <property type="term" value="C:virion component"/>
    <property type="evidence" value="ECO:0007669"/>
    <property type="project" value="UniProtKB-KW"/>
</dbReference>
<dbReference type="Pfam" id="PF05065">
    <property type="entry name" value="Phage_capsid"/>
    <property type="match status" value="1"/>
</dbReference>
<evidence type="ECO:0000313" key="5">
    <source>
        <dbReference type="EMBL" id="KKL06144.1"/>
    </source>
</evidence>
<evidence type="ECO:0000256" key="2">
    <source>
        <dbReference type="ARBA" id="ARBA00022844"/>
    </source>
</evidence>
<reference evidence="5" key="1">
    <citation type="journal article" date="2015" name="Nature">
        <title>Complex archaea that bridge the gap between prokaryotes and eukaryotes.</title>
        <authorList>
            <person name="Spang A."/>
            <person name="Saw J.H."/>
            <person name="Jorgensen S.L."/>
            <person name="Zaremba-Niedzwiedzka K."/>
            <person name="Martijn J."/>
            <person name="Lind A.E."/>
            <person name="van Eijk R."/>
            <person name="Schleper C."/>
            <person name="Guy L."/>
            <person name="Ettema T.J."/>
        </authorList>
    </citation>
    <scope>NUCLEOTIDE SEQUENCE</scope>
</reference>
<dbReference type="EMBL" id="LAZR01043828">
    <property type="protein sequence ID" value="KKL06144.1"/>
    <property type="molecule type" value="Genomic_DNA"/>
</dbReference>
<accession>A0A0F9A9C6</accession>
<dbReference type="InterPro" id="IPR024455">
    <property type="entry name" value="Phage_capsid"/>
</dbReference>
<sequence>SVEIPAIVNTTRANGGRNGGLQGFWKDELTQMTATKAETRMVELRPHDLYVFAFVSDDLLKNDSLMERWIVSKAPEEIRFKLANSIISGTGGAQPTGIRGHAGTIDQPKTSAPAQPADTITATNIREMWGRVLAQSRLRGRWYYDLSAEKEIAEFTIAVGTGGLPLMTPDGGLSVSPFVTLLGRPLTPTEFAYALGDSGDLFFADFSNYMLVLRGGVESAVSMHLKFDFNQAAFRFIFGVDGQPMADSPITPFTPGGTTKTETLSSFVTLAERA</sequence>
<comment type="caution">
    <text evidence="5">The sequence shown here is derived from an EMBL/GenBank/DDBJ whole genome shotgun (WGS) entry which is preliminary data.</text>
</comment>
<organism evidence="5">
    <name type="scientific">marine sediment metagenome</name>
    <dbReference type="NCBI Taxonomy" id="412755"/>
    <lineage>
        <taxon>unclassified sequences</taxon>
        <taxon>metagenomes</taxon>
        <taxon>ecological metagenomes</taxon>
    </lineage>
</organism>
<evidence type="ECO:0000256" key="1">
    <source>
        <dbReference type="ARBA" id="ARBA00004328"/>
    </source>
</evidence>
<feature type="non-terminal residue" evidence="5">
    <location>
        <position position="1"/>
    </location>
</feature>
<dbReference type="SUPFAM" id="SSF56563">
    <property type="entry name" value="Major capsid protein gp5"/>
    <property type="match status" value="1"/>
</dbReference>
<evidence type="ECO:0000259" key="4">
    <source>
        <dbReference type="Pfam" id="PF05065"/>
    </source>
</evidence>
<gene>
    <name evidence="5" type="ORF">LCGC14_2598980</name>
</gene>
<evidence type="ECO:0000256" key="3">
    <source>
        <dbReference type="SAM" id="MobiDB-lite"/>
    </source>
</evidence>
<feature type="domain" description="Phage capsid-like C-terminal" evidence="4">
    <location>
        <begin position="18"/>
        <end position="252"/>
    </location>
</feature>
<comment type="subcellular location">
    <subcellularLocation>
        <location evidence="1">Virion</location>
    </subcellularLocation>
</comment>
<dbReference type="NCBIfam" id="TIGR01554">
    <property type="entry name" value="major_cap_HK97"/>
    <property type="match status" value="1"/>
</dbReference>
<dbReference type="Gene3D" id="3.30.2400.10">
    <property type="entry name" value="Major capsid protein gp5"/>
    <property type="match status" value="1"/>
</dbReference>
<name>A0A0F9A9C6_9ZZZZ</name>
<dbReference type="InterPro" id="IPR054612">
    <property type="entry name" value="Phage_capsid-like_C"/>
</dbReference>